<dbReference type="Pfam" id="PF09351">
    <property type="entry name" value="DUF1993"/>
    <property type="match status" value="1"/>
</dbReference>
<accession>A0ABT0BF91</accession>
<dbReference type="InterPro" id="IPR018531">
    <property type="entry name" value="DUF1993"/>
</dbReference>
<comment type="caution">
    <text evidence="1">The sequence shown here is derived from an EMBL/GenBank/DDBJ whole genome shotgun (WGS) entry which is preliminary data.</text>
</comment>
<dbReference type="EMBL" id="JALHLF010000054">
    <property type="protein sequence ID" value="MCJ2183638.1"/>
    <property type="molecule type" value="Genomic_DNA"/>
</dbReference>
<protein>
    <submittedName>
        <fullName evidence="1">DUF1993 domain-containing protein</fullName>
    </submittedName>
</protein>
<reference evidence="1" key="1">
    <citation type="submission" date="2022-03" db="EMBL/GenBank/DDBJ databases">
        <title>Identification of a novel bacterium isolated from mangrove sediments.</title>
        <authorList>
            <person name="Pan X."/>
        </authorList>
    </citation>
    <scope>NUCLEOTIDE SEQUENCE</scope>
    <source>
        <strain evidence="1">B1949</strain>
    </source>
</reference>
<sequence length="181" mass="19706">MTPTALLVPTYRNMLRMLLGLLRTLEDQAPARAQALLGARLAPDMYPLATQVRYAALQAQEALYRLRGEPRPDALTALGEEARAAADNPGTLAQARARIEEALAALDTLSPCALDTSGETPVAIELPGDLAFDMSGAHYVRDWALPQFYFHVVTAYAILRAEGIAIGKANFVPHMFAYKRP</sequence>
<organism evidence="1 2">
    <name type="scientific">Novosphingobium organovorum</name>
    <dbReference type="NCBI Taxonomy" id="2930092"/>
    <lineage>
        <taxon>Bacteria</taxon>
        <taxon>Pseudomonadati</taxon>
        <taxon>Pseudomonadota</taxon>
        <taxon>Alphaproteobacteria</taxon>
        <taxon>Sphingomonadales</taxon>
        <taxon>Sphingomonadaceae</taxon>
        <taxon>Novosphingobium</taxon>
    </lineage>
</organism>
<dbReference type="Proteomes" id="UP001162881">
    <property type="component" value="Unassembled WGS sequence"/>
</dbReference>
<keyword evidence="2" id="KW-1185">Reference proteome</keyword>
<gene>
    <name evidence="1" type="ORF">MTR62_13185</name>
</gene>
<proteinExistence type="predicted"/>
<dbReference type="PANTHER" id="PTHR36922">
    <property type="entry name" value="BLL2446 PROTEIN"/>
    <property type="match status" value="1"/>
</dbReference>
<dbReference type="SUPFAM" id="SSF109854">
    <property type="entry name" value="DinB/YfiT-like putative metalloenzymes"/>
    <property type="match status" value="1"/>
</dbReference>
<evidence type="ECO:0000313" key="2">
    <source>
        <dbReference type="Proteomes" id="UP001162881"/>
    </source>
</evidence>
<name>A0ABT0BF91_9SPHN</name>
<dbReference type="RefSeq" id="WP_244021623.1">
    <property type="nucleotide sequence ID" value="NZ_JALHLF010000054.1"/>
</dbReference>
<dbReference type="PANTHER" id="PTHR36922:SF1">
    <property type="entry name" value="DUF1993 DOMAIN-CONTAINING PROTEIN"/>
    <property type="match status" value="1"/>
</dbReference>
<dbReference type="InterPro" id="IPR034660">
    <property type="entry name" value="DinB/YfiT-like"/>
</dbReference>
<evidence type="ECO:0000313" key="1">
    <source>
        <dbReference type="EMBL" id="MCJ2183638.1"/>
    </source>
</evidence>
<dbReference type="Gene3D" id="1.20.120.450">
    <property type="entry name" value="dinb family like domain"/>
    <property type="match status" value="1"/>
</dbReference>